<dbReference type="InterPro" id="IPR011835">
    <property type="entry name" value="GS/SS"/>
</dbReference>
<dbReference type="Pfam" id="PF08323">
    <property type="entry name" value="Glyco_transf_5"/>
    <property type="match status" value="1"/>
</dbReference>
<dbReference type="AlphaFoldDB" id="A0A285P4R5"/>
<keyword evidence="12" id="KW-1185">Reference proteome</keyword>
<dbReference type="PANTHER" id="PTHR45825">
    <property type="entry name" value="GRANULE-BOUND STARCH SYNTHASE 1, CHLOROPLASTIC/AMYLOPLASTIC"/>
    <property type="match status" value="1"/>
</dbReference>
<dbReference type="GO" id="GO:0005978">
    <property type="term" value="P:glycogen biosynthetic process"/>
    <property type="evidence" value="ECO:0007669"/>
    <property type="project" value="UniProtKB-UniRule"/>
</dbReference>
<dbReference type="OrthoDB" id="9808590at2"/>
<evidence type="ECO:0000259" key="9">
    <source>
        <dbReference type="Pfam" id="PF00534"/>
    </source>
</evidence>
<dbReference type="GO" id="GO:0009011">
    <property type="term" value="F:alpha-1,4-glucan glucosyltransferase (ADP-glucose donor) activity"/>
    <property type="evidence" value="ECO:0007669"/>
    <property type="project" value="UniProtKB-UniRule"/>
</dbReference>
<dbReference type="EMBL" id="OBEN01000007">
    <property type="protein sequence ID" value="SNZ15156.1"/>
    <property type="molecule type" value="Genomic_DNA"/>
</dbReference>
<name>A0A285P4R5_9AQUI</name>
<comment type="function">
    <text evidence="2 8">Synthesizes alpha-1,4-glucan chains using ADP-glucose.</text>
</comment>
<evidence type="ECO:0000256" key="3">
    <source>
        <dbReference type="ARBA" id="ARBA00004964"/>
    </source>
</evidence>
<evidence type="ECO:0000313" key="12">
    <source>
        <dbReference type="Proteomes" id="UP000218627"/>
    </source>
</evidence>
<dbReference type="Gene3D" id="3.40.50.2000">
    <property type="entry name" value="Glycogen Phosphorylase B"/>
    <property type="match status" value="2"/>
</dbReference>
<dbReference type="PANTHER" id="PTHR45825:SF11">
    <property type="entry name" value="ALPHA AMYLASE DOMAIN-CONTAINING PROTEIN"/>
    <property type="match status" value="1"/>
</dbReference>
<dbReference type="UniPathway" id="UPA00164"/>
<dbReference type="NCBIfam" id="TIGR02095">
    <property type="entry name" value="glgA"/>
    <property type="match status" value="1"/>
</dbReference>
<proteinExistence type="inferred from homology"/>
<evidence type="ECO:0000256" key="2">
    <source>
        <dbReference type="ARBA" id="ARBA00002764"/>
    </source>
</evidence>
<dbReference type="InterPro" id="IPR013534">
    <property type="entry name" value="Starch_synth_cat_dom"/>
</dbReference>
<evidence type="ECO:0000256" key="7">
    <source>
        <dbReference type="ARBA" id="ARBA00023056"/>
    </source>
</evidence>
<evidence type="ECO:0000256" key="1">
    <source>
        <dbReference type="ARBA" id="ARBA00001478"/>
    </source>
</evidence>
<dbReference type="RefSeq" id="WP_096602585.1">
    <property type="nucleotide sequence ID" value="NZ_OBEN01000007.1"/>
</dbReference>
<feature type="binding site" evidence="8">
    <location>
        <position position="15"/>
    </location>
    <ligand>
        <name>ADP-alpha-D-glucose</name>
        <dbReference type="ChEBI" id="CHEBI:57498"/>
    </ligand>
</feature>
<comment type="catalytic activity">
    <reaction evidence="1 8">
        <text>[(1-&gt;4)-alpha-D-glucosyl](n) + ADP-alpha-D-glucose = [(1-&gt;4)-alpha-D-glucosyl](n+1) + ADP + H(+)</text>
        <dbReference type="Rhea" id="RHEA:18189"/>
        <dbReference type="Rhea" id="RHEA-COMP:9584"/>
        <dbReference type="Rhea" id="RHEA-COMP:9587"/>
        <dbReference type="ChEBI" id="CHEBI:15378"/>
        <dbReference type="ChEBI" id="CHEBI:15444"/>
        <dbReference type="ChEBI" id="CHEBI:57498"/>
        <dbReference type="ChEBI" id="CHEBI:456216"/>
        <dbReference type="EC" id="2.4.1.21"/>
    </reaction>
</comment>
<sequence>MKVVMVAFESAPYIKVGGLGDVIHSLSKTLVKLGHEVSVILPLHKGIKANPTKTAENIKIYMDHEWKSFNLYEDKLDGIRFFFVDYPPYYRRDYPYSPPKGTYEDNPLRAGFLGLAGLEVIKRMALSPDVVHIHDWHTAMLGLYKHLYYQSMDYMAVVFTIHNAMHQGIFDSHFLPRLNLPWEVFHPFGGIEFYGKINFLKAGILFCDVLTTVSPSYAEELKEYAYGLEGVIREKKYFFGILNGIDYDIWNPERDNYIKVRYSVKNFKKKKYANKKHLREVFGLTGKEDKPLVGMVSRLTAQKGFDIIKDVIPQAVVEGFEFVFLGSGEEFYQSMLIDFMKKYPNSVRVRIEYNEELAHKVYAGSDMFLMPSLFEPCGISQMIAMRYGTVPIVRKTGGLKDTVIDVIENPQTGTGFTFEEYKPKELFHAMLKAAVFYEMEKCNGSKRWSELIKRCMSVDFSWEKSAKQYEGIYSSAVLLRKYQG</sequence>
<feature type="domain" description="Glycosyl transferase family 1" evidence="9">
    <location>
        <begin position="287"/>
        <end position="432"/>
    </location>
</feature>
<evidence type="ECO:0000256" key="4">
    <source>
        <dbReference type="ARBA" id="ARBA00010281"/>
    </source>
</evidence>
<organism evidence="11 12">
    <name type="scientific">Hydrogenobacter hydrogenophilus</name>
    <dbReference type="NCBI Taxonomy" id="35835"/>
    <lineage>
        <taxon>Bacteria</taxon>
        <taxon>Pseudomonadati</taxon>
        <taxon>Aquificota</taxon>
        <taxon>Aquificia</taxon>
        <taxon>Aquificales</taxon>
        <taxon>Aquificaceae</taxon>
        <taxon>Hydrogenobacter</taxon>
    </lineage>
</organism>
<dbReference type="Proteomes" id="UP000218627">
    <property type="component" value="Unassembled WGS sequence"/>
</dbReference>
<dbReference type="InterPro" id="IPR001296">
    <property type="entry name" value="Glyco_trans_1"/>
</dbReference>
<dbReference type="SUPFAM" id="SSF53756">
    <property type="entry name" value="UDP-Glycosyltransferase/glycogen phosphorylase"/>
    <property type="match status" value="1"/>
</dbReference>
<dbReference type="HAMAP" id="MF_00484">
    <property type="entry name" value="Glycogen_synth"/>
    <property type="match status" value="1"/>
</dbReference>
<reference evidence="12" key="1">
    <citation type="submission" date="2017-09" db="EMBL/GenBank/DDBJ databases">
        <authorList>
            <person name="Varghese N."/>
            <person name="Submissions S."/>
        </authorList>
    </citation>
    <scope>NUCLEOTIDE SEQUENCE [LARGE SCALE GENOMIC DNA]</scope>
    <source>
        <strain evidence="12">DSM 2913</strain>
    </source>
</reference>
<evidence type="ECO:0000256" key="6">
    <source>
        <dbReference type="ARBA" id="ARBA00022679"/>
    </source>
</evidence>
<gene>
    <name evidence="8" type="primary">glgA</name>
    <name evidence="11" type="ORF">SAMN06265353_1305</name>
</gene>
<evidence type="ECO:0000256" key="5">
    <source>
        <dbReference type="ARBA" id="ARBA00022676"/>
    </source>
</evidence>
<feature type="domain" description="Starch synthase catalytic" evidence="10">
    <location>
        <begin position="2"/>
        <end position="234"/>
    </location>
</feature>
<dbReference type="Pfam" id="PF00534">
    <property type="entry name" value="Glycos_transf_1"/>
    <property type="match status" value="1"/>
</dbReference>
<dbReference type="GO" id="GO:0004373">
    <property type="term" value="F:alpha-1,4-glucan glucosyltransferase (UDP-glucose donor) activity"/>
    <property type="evidence" value="ECO:0007669"/>
    <property type="project" value="InterPro"/>
</dbReference>
<accession>A0A285P4R5</accession>
<evidence type="ECO:0000313" key="11">
    <source>
        <dbReference type="EMBL" id="SNZ15156.1"/>
    </source>
</evidence>
<comment type="similarity">
    <text evidence="4 8">Belongs to the glycosyltransferase 1 family. Bacterial/plant glycogen synthase subfamily.</text>
</comment>
<protein>
    <recommendedName>
        <fullName evidence="8">Glycogen synthase</fullName>
        <ecNumber evidence="8">2.4.1.21</ecNumber>
    </recommendedName>
    <alternativeName>
        <fullName evidence="8">Starch [bacterial glycogen] synthase</fullName>
    </alternativeName>
</protein>
<dbReference type="EC" id="2.4.1.21" evidence="8"/>
<evidence type="ECO:0000256" key="8">
    <source>
        <dbReference type="HAMAP-Rule" id="MF_00484"/>
    </source>
</evidence>
<dbReference type="CDD" id="cd03791">
    <property type="entry name" value="GT5_Glycogen_synthase_DULL1-like"/>
    <property type="match status" value="1"/>
</dbReference>
<keyword evidence="6 8" id="KW-0808">Transferase</keyword>
<comment type="pathway">
    <text evidence="3 8">Glycan biosynthesis; glycogen biosynthesis.</text>
</comment>
<keyword evidence="5 8" id="KW-0328">Glycosyltransferase</keyword>
<keyword evidence="7 8" id="KW-0320">Glycogen biosynthesis</keyword>
<evidence type="ECO:0000259" key="10">
    <source>
        <dbReference type="Pfam" id="PF08323"/>
    </source>
</evidence>